<reference evidence="2 3" key="1">
    <citation type="journal article" date="2016" name="Nat. Commun.">
        <title>Thousands of microbial genomes shed light on interconnected biogeochemical processes in an aquifer system.</title>
        <authorList>
            <person name="Anantharaman K."/>
            <person name="Brown C.T."/>
            <person name="Hug L.A."/>
            <person name="Sharon I."/>
            <person name="Castelle C.J."/>
            <person name="Probst A.J."/>
            <person name="Thomas B.C."/>
            <person name="Singh A."/>
            <person name="Wilkins M.J."/>
            <person name="Karaoz U."/>
            <person name="Brodie E.L."/>
            <person name="Williams K.H."/>
            <person name="Hubbard S.S."/>
            <person name="Banfield J.F."/>
        </authorList>
    </citation>
    <scope>NUCLEOTIDE SEQUENCE [LARGE SCALE GENOMIC DNA]</scope>
</reference>
<dbReference type="EMBL" id="MFFM01000025">
    <property type="protein sequence ID" value="OGF13136.1"/>
    <property type="molecule type" value="Genomic_DNA"/>
</dbReference>
<dbReference type="Gene3D" id="3.40.50.410">
    <property type="entry name" value="von Willebrand factor, type A domain"/>
    <property type="match status" value="1"/>
</dbReference>
<dbReference type="PANTHER" id="PTHR33608">
    <property type="entry name" value="BLL2464 PROTEIN"/>
    <property type="match status" value="1"/>
</dbReference>
<dbReference type="Proteomes" id="UP000177230">
    <property type="component" value="Unassembled WGS sequence"/>
</dbReference>
<accession>A0A1F5RFD7</accession>
<dbReference type="SUPFAM" id="SSF53300">
    <property type="entry name" value="vWA-like"/>
    <property type="match status" value="1"/>
</dbReference>
<dbReference type="Pfam" id="PF01882">
    <property type="entry name" value="DUF58"/>
    <property type="match status" value="1"/>
</dbReference>
<dbReference type="InterPro" id="IPR002881">
    <property type="entry name" value="DUF58"/>
</dbReference>
<gene>
    <name evidence="2" type="ORF">A2024_12240</name>
</gene>
<name>A0A1F5RFD7_9BACT</name>
<evidence type="ECO:0000313" key="3">
    <source>
        <dbReference type="Proteomes" id="UP000177230"/>
    </source>
</evidence>
<sequence length="297" mass="34012">MLSPEFIKKIRQIELHTKKIVNTTFAGEYKSTFKGTGMEFVDVREYLPGDDVRSIDWKVTARMGRPFVKKFVEERELTVILCLDASGSGYFGTKTRFKLEQAAQVAATLAFSAVKNSDKVGLMFFADRVEKYIPPKKGRLHVMRLIRDILYFTPQNKGTEPSAALESLMHILKHRAIIFFISDFSGNGFSLENFKTPLGIAARKHDLVTIEISDPAESRLPMAGLVDFEDLETGQLMTINTSDPSLQKGYLQYNLLERQKRERLFKSLSIDNISLSTNEDFVPKLHKFFQLRSRRFH</sequence>
<dbReference type="InterPro" id="IPR036465">
    <property type="entry name" value="vWFA_dom_sf"/>
</dbReference>
<feature type="domain" description="DUF58" evidence="1">
    <location>
        <begin position="42"/>
        <end position="253"/>
    </location>
</feature>
<evidence type="ECO:0000259" key="1">
    <source>
        <dbReference type="Pfam" id="PF01882"/>
    </source>
</evidence>
<dbReference type="AlphaFoldDB" id="A0A1F5RFD7"/>
<protein>
    <recommendedName>
        <fullName evidence="1">DUF58 domain-containing protein</fullName>
    </recommendedName>
</protein>
<comment type="caution">
    <text evidence="2">The sequence shown here is derived from an EMBL/GenBank/DDBJ whole genome shotgun (WGS) entry which is preliminary data.</text>
</comment>
<organism evidence="2 3">
    <name type="scientific">Candidatus Edwardsbacteria bacterium GWF2_54_11</name>
    <dbReference type="NCBI Taxonomy" id="1817851"/>
    <lineage>
        <taxon>Bacteria</taxon>
        <taxon>Candidatus Edwardsiibacteriota</taxon>
    </lineage>
</organism>
<evidence type="ECO:0000313" key="2">
    <source>
        <dbReference type="EMBL" id="OGF13136.1"/>
    </source>
</evidence>
<proteinExistence type="predicted"/>
<dbReference type="PANTHER" id="PTHR33608:SF6">
    <property type="entry name" value="BLL2464 PROTEIN"/>
    <property type="match status" value="1"/>
</dbReference>